<feature type="compositionally biased region" description="Polar residues" evidence="1">
    <location>
        <begin position="1135"/>
        <end position="1146"/>
    </location>
</feature>
<feature type="compositionally biased region" description="Pro residues" evidence="1">
    <location>
        <begin position="362"/>
        <end position="372"/>
    </location>
</feature>
<feature type="compositionally biased region" description="Acidic residues" evidence="1">
    <location>
        <begin position="753"/>
        <end position="768"/>
    </location>
</feature>
<feature type="compositionally biased region" description="Low complexity" evidence="1">
    <location>
        <begin position="294"/>
        <end position="303"/>
    </location>
</feature>
<feature type="region of interest" description="Disordered" evidence="1">
    <location>
        <begin position="1127"/>
        <end position="1147"/>
    </location>
</feature>
<sequence length="1371" mass="147391">MASFVINPGGPGGYVIPKRRNATEEEKKKERNGAAAATAEDDAKSASSSRAVVDNKKESTASRGTAVPPIRNPLNVWTGSLRFEDQTVESVDLYSPFRDSAKPNGFSASLDIKLLVTSADCQKYAPIAELFNARFHGTLLRRPHLFVCLPRSSPSSSSSSSSTNRTTPMQASYFYLTNTFSPLFARIYDKLKAKEIVAISALAGNAMLFLLPEGSLTERLGIPMHDKPVFHCIFLHPRPDIMDDLCRRGLLTTEQTPHEPSSADKFDGADEAVLALVDKYRRTCGLPTAKRSAPSPLNSLLSPGKPPPAGKPPTPYIPTPGGSAGYAPAALLKQQQRNASFGYHSNSSSSSSNQDDWQALLQPPPPPPPPMPSFSSVQTALGGGTPRGILSHASSAAAHKRDTLRSPGTEARRPKNQTLFKNALEQIRKINEESKSGSGTVPSATSVSDPFPSSSIPPLKTPSPLRPLVSTAIPAEQQPLPAPPVPPNLPRDPRLLKHGNATAAAALIVVEKQNQQQHVRCATIPVDARPNSVQSPPCDPRLKRISAEAVVPVSAPSVLPQPPKFKPTVPVLNVRPVSSAAAVVVPPPPPPPPPNASVFKQVVPSAASVATTAPAPPNLGFKRAYGLVGMASSGIEIPPPPPPPELAPPEEKKMMMLPPGDDTGTTDQENVQQYQQQPVEPPMPCLHVVSNETIIDADVPMEIDDEDDDDNDDGDGDDDDADRPYSPSQAIPPPPPPAQLKTNNEETNSKDEYLDEEEEEDEIMEEEHLEEKLDDTKQRVVGLRQKKWAKGKREEEKKEEMEDDSKKEEQTVMEEGKNGDENGPEKGKEGDEEDKVEQQREQQQKKQRQNSPAEPSEATRKEADEEKGIQQSSPISLVRTLIPSLSPKAASSPRKERRGANNSSKVSAASSASLNASGFGFDFLNWNSPGSPAKDAQMTSSSSSNLSSAFRADETFDVEQLLKQAEISVVTSGSSTRKEEEEAVEKEDNDLRILHHQNNHMKNGALVAEETENNASPVVVVNSPASTPQSPINNNNNASSHAIGGMPIPTIPSSPASAVIKKALIQSQQQQHTSPPPLMAITVPPPLLHVPPPSLALTAVPPPPLIMPSQLAMATTNTNATAGGGGAIQKHGGPPQQQMKMHTPSPTAGAAASVVRPIGSGILHRIQCEPTTIHPSYRMHRLDVPPPVLNIPPPFIVRPSASATTAASAAAAADHNNKKMLMVNNPPCKAIVLLDPEMIMCCRIKLDQLRAVFVAASRNSIRILLHQMITDKLIEVGVKAKPYMTLLDEFVAAGAVERMEPHQCDKSGLVLRELLACSIEVAARERRNRGNPKLRVLFLSAMIGPKSDDATKLGNSQIELVNAGQFVEQFK</sequence>
<feature type="region of interest" description="Disordered" evidence="1">
    <location>
        <begin position="1"/>
        <end position="69"/>
    </location>
</feature>
<gene>
    <name evidence="2" type="ORF">niasHS_006051</name>
</gene>
<feature type="compositionally biased region" description="Acidic residues" evidence="1">
    <location>
        <begin position="699"/>
        <end position="721"/>
    </location>
</feature>
<protein>
    <submittedName>
        <fullName evidence="2">Uncharacterized protein</fullName>
    </submittedName>
</protein>
<feature type="compositionally biased region" description="Basic and acidic residues" evidence="1">
    <location>
        <begin position="769"/>
        <end position="778"/>
    </location>
</feature>
<dbReference type="EMBL" id="JBICCN010000086">
    <property type="protein sequence ID" value="KAL3094756.1"/>
    <property type="molecule type" value="Genomic_DNA"/>
</dbReference>
<feature type="region of interest" description="Disordered" evidence="1">
    <location>
        <begin position="341"/>
        <end position="467"/>
    </location>
</feature>
<reference evidence="2 3" key="1">
    <citation type="submission" date="2024-10" db="EMBL/GenBank/DDBJ databases">
        <authorList>
            <person name="Kim D."/>
        </authorList>
    </citation>
    <scope>NUCLEOTIDE SEQUENCE [LARGE SCALE GENOMIC DNA]</scope>
    <source>
        <strain evidence="2">Taebaek</strain>
    </source>
</reference>
<feature type="compositionally biased region" description="Basic and acidic residues" evidence="1">
    <location>
        <begin position="791"/>
        <end position="829"/>
    </location>
</feature>
<organism evidence="2 3">
    <name type="scientific">Heterodera schachtii</name>
    <name type="common">Sugarbeet cyst nematode worm</name>
    <name type="synonym">Tylenchus schachtii</name>
    <dbReference type="NCBI Taxonomy" id="97005"/>
    <lineage>
        <taxon>Eukaryota</taxon>
        <taxon>Metazoa</taxon>
        <taxon>Ecdysozoa</taxon>
        <taxon>Nematoda</taxon>
        <taxon>Chromadorea</taxon>
        <taxon>Rhabditida</taxon>
        <taxon>Tylenchina</taxon>
        <taxon>Tylenchomorpha</taxon>
        <taxon>Tylenchoidea</taxon>
        <taxon>Heteroderidae</taxon>
        <taxon>Heteroderinae</taxon>
        <taxon>Heterodera</taxon>
    </lineage>
</organism>
<feature type="region of interest" description="Disordered" evidence="1">
    <location>
        <begin position="287"/>
        <end position="326"/>
    </location>
</feature>
<evidence type="ECO:0000313" key="3">
    <source>
        <dbReference type="Proteomes" id="UP001620645"/>
    </source>
</evidence>
<feature type="compositionally biased region" description="Pro residues" evidence="1">
    <location>
        <begin position="304"/>
        <end position="318"/>
    </location>
</feature>
<accession>A0ABD2JVT5</accession>
<comment type="caution">
    <text evidence="2">The sequence shown here is derived from an EMBL/GenBank/DDBJ whole genome shotgun (WGS) entry which is preliminary data.</text>
</comment>
<feature type="compositionally biased region" description="Low complexity" evidence="1">
    <location>
        <begin position="900"/>
        <end position="912"/>
    </location>
</feature>
<feature type="compositionally biased region" description="Basic and acidic residues" evidence="1">
    <location>
        <begin position="857"/>
        <end position="868"/>
    </location>
</feature>
<name>A0ABD2JVT5_HETSC</name>
<feature type="compositionally biased region" description="Basic and acidic residues" evidence="1">
    <location>
        <begin position="426"/>
        <end position="435"/>
    </location>
</feature>
<proteinExistence type="predicted"/>
<feature type="compositionally biased region" description="Pro residues" evidence="1">
    <location>
        <begin position="637"/>
        <end position="647"/>
    </location>
</feature>
<dbReference type="PANTHER" id="PTHR45691:SF6">
    <property type="entry name" value="PROTEIN DIAPHANOUS"/>
    <property type="match status" value="1"/>
</dbReference>
<dbReference type="Proteomes" id="UP001620645">
    <property type="component" value="Unassembled WGS sequence"/>
</dbReference>
<feature type="region of interest" description="Disordered" evidence="1">
    <location>
        <begin position="633"/>
        <end position="912"/>
    </location>
</feature>
<keyword evidence="3" id="KW-1185">Reference proteome</keyword>
<evidence type="ECO:0000256" key="1">
    <source>
        <dbReference type="SAM" id="MobiDB-lite"/>
    </source>
</evidence>
<feature type="compositionally biased region" description="Basic and acidic residues" evidence="1">
    <location>
        <begin position="21"/>
        <end position="32"/>
    </location>
</feature>
<feature type="compositionally biased region" description="Basic and acidic residues" evidence="1">
    <location>
        <begin position="743"/>
        <end position="752"/>
    </location>
</feature>
<feature type="compositionally biased region" description="Polar residues" evidence="1">
    <location>
        <begin position="436"/>
        <end position="456"/>
    </location>
</feature>
<feature type="compositionally biased region" description="Low complexity" evidence="1">
    <location>
        <begin position="668"/>
        <end position="678"/>
    </location>
</feature>
<dbReference type="PANTHER" id="PTHR45691">
    <property type="entry name" value="PROTEIN DIAPHANOUS"/>
    <property type="match status" value="1"/>
</dbReference>
<dbReference type="InterPro" id="IPR051412">
    <property type="entry name" value="Formin_Homology_Diaphanous_sf"/>
</dbReference>
<evidence type="ECO:0000313" key="2">
    <source>
        <dbReference type="EMBL" id="KAL3094756.1"/>
    </source>
</evidence>